<protein>
    <submittedName>
        <fullName evidence="1 2">Uncharacterized protein</fullName>
    </submittedName>
</protein>
<dbReference type="InParanoid" id="A0A2K1IBS6"/>
<sequence>MSMKWNFSPRCRLTLMFHFGCHATRLFVSFPPFLLSLFLLVLYHRFSCQVLDRISCSSFGLENVLKRKRRMVKFCNREDVEQFWNQAESQQLHFQPVLWSTDTVLNRRDDYAKLSLQKA</sequence>
<organism evidence="1">
    <name type="scientific">Physcomitrium patens</name>
    <name type="common">Spreading-leaved earth moss</name>
    <name type="synonym">Physcomitrella patens</name>
    <dbReference type="NCBI Taxonomy" id="3218"/>
    <lineage>
        <taxon>Eukaryota</taxon>
        <taxon>Viridiplantae</taxon>
        <taxon>Streptophyta</taxon>
        <taxon>Embryophyta</taxon>
        <taxon>Bryophyta</taxon>
        <taxon>Bryophytina</taxon>
        <taxon>Bryopsida</taxon>
        <taxon>Funariidae</taxon>
        <taxon>Funariales</taxon>
        <taxon>Funariaceae</taxon>
        <taxon>Physcomitrium</taxon>
    </lineage>
</organism>
<reference evidence="2" key="3">
    <citation type="submission" date="2020-12" db="UniProtKB">
        <authorList>
            <consortium name="EnsemblPlants"/>
        </authorList>
    </citation>
    <scope>IDENTIFICATION</scope>
</reference>
<keyword evidence="3" id="KW-1185">Reference proteome</keyword>
<dbReference type="Proteomes" id="UP000006727">
    <property type="component" value="Chromosome 26"/>
</dbReference>
<gene>
    <name evidence="1" type="ORF">PHYPA_030221</name>
</gene>
<evidence type="ECO:0000313" key="2">
    <source>
        <dbReference type="EnsemblPlants" id="Pp3c26_4559V3.1"/>
    </source>
</evidence>
<accession>A0A2K1IBS6</accession>
<evidence type="ECO:0000313" key="1">
    <source>
        <dbReference type="EMBL" id="PNR26740.1"/>
    </source>
</evidence>
<evidence type="ECO:0000313" key="3">
    <source>
        <dbReference type="Proteomes" id="UP000006727"/>
    </source>
</evidence>
<dbReference type="AlphaFoldDB" id="A0A2K1IBS6"/>
<name>A0A2K1IBS6_PHYPA</name>
<dbReference type="EnsemblPlants" id="Pp3c26_4559V3.1">
    <property type="protein sequence ID" value="Pp3c26_4559V3.1"/>
    <property type="gene ID" value="Pp3c26_4559"/>
</dbReference>
<dbReference type="Gramene" id="Pp3c26_4559V3.1">
    <property type="protein sequence ID" value="Pp3c26_4559V3.1"/>
    <property type="gene ID" value="Pp3c26_4559"/>
</dbReference>
<proteinExistence type="predicted"/>
<reference evidence="1 3" key="2">
    <citation type="journal article" date="2018" name="Plant J.">
        <title>The Physcomitrella patens chromosome-scale assembly reveals moss genome structure and evolution.</title>
        <authorList>
            <person name="Lang D."/>
            <person name="Ullrich K.K."/>
            <person name="Murat F."/>
            <person name="Fuchs J."/>
            <person name="Jenkins J."/>
            <person name="Haas F.B."/>
            <person name="Piednoel M."/>
            <person name="Gundlach H."/>
            <person name="Van Bel M."/>
            <person name="Meyberg R."/>
            <person name="Vives C."/>
            <person name="Morata J."/>
            <person name="Symeonidi A."/>
            <person name="Hiss M."/>
            <person name="Muchero W."/>
            <person name="Kamisugi Y."/>
            <person name="Saleh O."/>
            <person name="Blanc G."/>
            <person name="Decker E.L."/>
            <person name="van Gessel N."/>
            <person name="Grimwood J."/>
            <person name="Hayes R.D."/>
            <person name="Graham S.W."/>
            <person name="Gunter L.E."/>
            <person name="McDaniel S.F."/>
            <person name="Hoernstein S.N.W."/>
            <person name="Larsson A."/>
            <person name="Li F.W."/>
            <person name="Perroud P.F."/>
            <person name="Phillips J."/>
            <person name="Ranjan P."/>
            <person name="Rokshar D.S."/>
            <person name="Rothfels C.J."/>
            <person name="Schneider L."/>
            <person name="Shu S."/>
            <person name="Stevenson D.W."/>
            <person name="Thummler F."/>
            <person name="Tillich M."/>
            <person name="Villarreal Aguilar J.C."/>
            <person name="Widiez T."/>
            <person name="Wong G.K."/>
            <person name="Wymore A."/>
            <person name="Zhang Y."/>
            <person name="Zimmer A.D."/>
            <person name="Quatrano R.S."/>
            <person name="Mayer K.F.X."/>
            <person name="Goodstein D."/>
            <person name="Casacuberta J.M."/>
            <person name="Vandepoele K."/>
            <person name="Reski R."/>
            <person name="Cuming A.C."/>
            <person name="Tuskan G.A."/>
            <person name="Maumus F."/>
            <person name="Salse J."/>
            <person name="Schmutz J."/>
            <person name="Rensing S.A."/>
        </authorList>
    </citation>
    <scope>NUCLEOTIDE SEQUENCE [LARGE SCALE GENOMIC DNA]</scope>
    <source>
        <strain evidence="2 3">cv. Gransden 2004</strain>
    </source>
</reference>
<dbReference type="EMBL" id="ABEU02000026">
    <property type="protein sequence ID" value="PNR26740.1"/>
    <property type="molecule type" value="Genomic_DNA"/>
</dbReference>
<reference evidence="1 3" key="1">
    <citation type="journal article" date="2008" name="Science">
        <title>The Physcomitrella genome reveals evolutionary insights into the conquest of land by plants.</title>
        <authorList>
            <person name="Rensing S."/>
            <person name="Lang D."/>
            <person name="Zimmer A."/>
            <person name="Terry A."/>
            <person name="Salamov A."/>
            <person name="Shapiro H."/>
            <person name="Nishiyama T."/>
            <person name="Perroud P.-F."/>
            <person name="Lindquist E."/>
            <person name="Kamisugi Y."/>
            <person name="Tanahashi T."/>
            <person name="Sakakibara K."/>
            <person name="Fujita T."/>
            <person name="Oishi K."/>
            <person name="Shin-I T."/>
            <person name="Kuroki Y."/>
            <person name="Toyoda A."/>
            <person name="Suzuki Y."/>
            <person name="Hashimoto A."/>
            <person name="Yamaguchi K."/>
            <person name="Sugano A."/>
            <person name="Kohara Y."/>
            <person name="Fujiyama A."/>
            <person name="Anterola A."/>
            <person name="Aoki S."/>
            <person name="Ashton N."/>
            <person name="Barbazuk W.B."/>
            <person name="Barker E."/>
            <person name="Bennetzen J."/>
            <person name="Bezanilla M."/>
            <person name="Blankenship R."/>
            <person name="Cho S.H."/>
            <person name="Dutcher S."/>
            <person name="Estelle M."/>
            <person name="Fawcett J.A."/>
            <person name="Gundlach H."/>
            <person name="Hanada K."/>
            <person name="Heyl A."/>
            <person name="Hicks K.A."/>
            <person name="Hugh J."/>
            <person name="Lohr M."/>
            <person name="Mayer K."/>
            <person name="Melkozernov A."/>
            <person name="Murata T."/>
            <person name="Nelson D."/>
            <person name="Pils B."/>
            <person name="Prigge M."/>
            <person name="Reiss B."/>
            <person name="Renner T."/>
            <person name="Rombauts S."/>
            <person name="Rushton P."/>
            <person name="Sanderfoot A."/>
            <person name="Schween G."/>
            <person name="Shiu S.-H."/>
            <person name="Stueber K."/>
            <person name="Theodoulou F.L."/>
            <person name="Tu H."/>
            <person name="Van de Peer Y."/>
            <person name="Verrier P.J."/>
            <person name="Waters E."/>
            <person name="Wood A."/>
            <person name="Yang L."/>
            <person name="Cove D."/>
            <person name="Cuming A."/>
            <person name="Hasebe M."/>
            <person name="Lucas S."/>
            <person name="Mishler D.B."/>
            <person name="Reski R."/>
            <person name="Grigoriev I."/>
            <person name="Quatrano R.S."/>
            <person name="Boore J.L."/>
        </authorList>
    </citation>
    <scope>NUCLEOTIDE SEQUENCE [LARGE SCALE GENOMIC DNA]</scope>
    <source>
        <strain evidence="2 3">cv. Gransden 2004</strain>
    </source>
</reference>